<dbReference type="InterPro" id="IPR036291">
    <property type="entry name" value="NAD(P)-bd_dom_sf"/>
</dbReference>
<dbReference type="AlphaFoldDB" id="A0A147EXB3"/>
<dbReference type="Gene3D" id="3.40.50.720">
    <property type="entry name" value="NAD(P)-binding Rossmann-like Domain"/>
    <property type="match status" value="1"/>
</dbReference>
<dbReference type="PANTHER" id="PTHR43975:SF2">
    <property type="entry name" value="EG:BACR7A4.14 PROTEIN-RELATED"/>
    <property type="match status" value="1"/>
</dbReference>
<evidence type="ECO:0000259" key="1">
    <source>
        <dbReference type="Pfam" id="PF01370"/>
    </source>
</evidence>
<organism evidence="2 3">
    <name type="scientific">Microbacterium testaceum</name>
    <name type="common">Aureobacterium testaceum</name>
    <name type="synonym">Brevibacterium testaceum</name>
    <dbReference type="NCBI Taxonomy" id="2033"/>
    <lineage>
        <taxon>Bacteria</taxon>
        <taxon>Bacillati</taxon>
        <taxon>Actinomycetota</taxon>
        <taxon>Actinomycetes</taxon>
        <taxon>Micrococcales</taxon>
        <taxon>Microbacteriaceae</taxon>
        <taxon>Microbacterium</taxon>
    </lineage>
</organism>
<name>A0A147EXB3_MICTE</name>
<reference evidence="2 3" key="1">
    <citation type="journal article" date="2016" name="Front. Microbiol.">
        <title>Genomic Resource of Rice Seed Associated Bacteria.</title>
        <authorList>
            <person name="Midha S."/>
            <person name="Bansal K."/>
            <person name="Sharma S."/>
            <person name="Kumar N."/>
            <person name="Patil P.P."/>
            <person name="Chaudhry V."/>
            <person name="Patil P.B."/>
        </authorList>
    </citation>
    <scope>NUCLEOTIDE SEQUENCE [LARGE SCALE GENOMIC DNA]</scope>
    <source>
        <strain evidence="2 3">NS220</strain>
    </source>
</reference>
<dbReference type="NCBIfam" id="NF009092">
    <property type="entry name" value="PRK12428.1"/>
    <property type="match status" value="1"/>
</dbReference>
<comment type="caution">
    <text evidence="2">The sequence shown here is derived from an EMBL/GenBank/DDBJ whole genome shotgun (WGS) entry which is preliminary data.</text>
</comment>
<accession>A0A147EXB3</accession>
<evidence type="ECO:0000313" key="3">
    <source>
        <dbReference type="Proteomes" id="UP000075025"/>
    </source>
</evidence>
<dbReference type="RefSeq" id="WP_058623724.1">
    <property type="nucleotide sequence ID" value="NZ_LDRT01000052.1"/>
</dbReference>
<evidence type="ECO:0000313" key="2">
    <source>
        <dbReference type="EMBL" id="KTR94522.1"/>
    </source>
</evidence>
<dbReference type="PATRIC" id="fig|2033.6.peg.2883"/>
<dbReference type="OrthoDB" id="158573at2"/>
<gene>
    <name evidence="2" type="ORF">NS220_08950</name>
</gene>
<dbReference type="InterPro" id="IPR002347">
    <property type="entry name" value="SDR_fam"/>
</dbReference>
<dbReference type="PANTHER" id="PTHR43975">
    <property type="entry name" value="ZGC:101858"/>
    <property type="match status" value="1"/>
</dbReference>
<dbReference type="Proteomes" id="UP000075025">
    <property type="component" value="Unassembled WGS sequence"/>
</dbReference>
<dbReference type="EMBL" id="LDRT01000052">
    <property type="protein sequence ID" value="KTR94522.1"/>
    <property type="molecule type" value="Genomic_DNA"/>
</dbReference>
<protein>
    <recommendedName>
        <fullName evidence="1">NAD-dependent epimerase/dehydratase domain-containing protein</fullName>
    </recommendedName>
</protein>
<dbReference type="Pfam" id="PF01370">
    <property type="entry name" value="Epimerase"/>
    <property type="match status" value="1"/>
</dbReference>
<sequence>MSDERNDAARRTVLVTGAASGIGAALVERLRGAGTDVVGWDLRAGDRDDVRYIALDLTDAAQITRAAARLPERIDAIANVAGVPGTAPALRVLEVNVLGPQRVIAAVGERLPRGAAIVNVASLAAARNAVDAAGLAALRAAQTNDDLAAWLQRHPLEGPAAYDTSKRVLVDASALASARLAERGIRVVSVSPGPIQTPILGDFVTSMGKDAIDRSAAAVGRHGTAAEVAAVVAFALSPDASWLNGIDIPVDGGLTGLRTAASLKAQSEGEPS</sequence>
<proteinExistence type="predicted"/>
<dbReference type="SUPFAM" id="SSF51735">
    <property type="entry name" value="NAD(P)-binding Rossmann-fold domains"/>
    <property type="match status" value="1"/>
</dbReference>
<feature type="domain" description="NAD-dependent epimerase/dehydratase" evidence="1">
    <location>
        <begin position="13"/>
        <end position="110"/>
    </location>
</feature>
<dbReference type="PRINTS" id="PR00081">
    <property type="entry name" value="GDHRDH"/>
</dbReference>
<dbReference type="InterPro" id="IPR001509">
    <property type="entry name" value="Epimerase_deHydtase"/>
</dbReference>
<dbReference type="Pfam" id="PF13561">
    <property type="entry name" value="adh_short_C2"/>
    <property type="match status" value="1"/>
</dbReference>